<dbReference type="EMBL" id="JH767151">
    <property type="protein sequence ID" value="EQC35504.1"/>
    <property type="molecule type" value="Genomic_DNA"/>
</dbReference>
<organism evidence="2 3">
    <name type="scientific">Saprolegnia diclina (strain VS20)</name>
    <dbReference type="NCBI Taxonomy" id="1156394"/>
    <lineage>
        <taxon>Eukaryota</taxon>
        <taxon>Sar</taxon>
        <taxon>Stramenopiles</taxon>
        <taxon>Oomycota</taxon>
        <taxon>Saprolegniomycetes</taxon>
        <taxon>Saprolegniales</taxon>
        <taxon>Saprolegniaceae</taxon>
        <taxon>Saprolegnia</taxon>
    </lineage>
</organism>
<protein>
    <submittedName>
        <fullName evidence="2">Uncharacterized protein</fullName>
    </submittedName>
</protein>
<dbReference type="VEuPathDB" id="FungiDB:SDRG_07212"/>
<dbReference type="InterPro" id="IPR052050">
    <property type="entry name" value="SecEffector_AnkRepeat"/>
</dbReference>
<gene>
    <name evidence="2" type="ORF">SDRG_07212</name>
</gene>
<keyword evidence="3" id="KW-1185">Reference proteome</keyword>
<dbReference type="Gene3D" id="1.25.40.20">
    <property type="entry name" value="Ankyrin repeat-containing domain"/>
    <property type="match status" value="1"/>
</dbReference>
<dbReference type="GeneID" id="19947939"/>
<sequence length="315" mass="34218">MAARRVLCNPDLVVLLWAFQPGLPRDLYDLVAECRAIATCRSYDDALYYLLPARYERSLASLKVQIADASKLELELEGDVDVSQKHLVSASALFLCEAAPAAMLAMHLLVLTLDLERLHRWLRFQSPPNVVLSSNTLDFAARCGRIEVLEYLLIIASPMRCSSRGYDAAAKYGCLPIVDRLERLGVPCTEAAIDGAALHGHLAVVAYLHGRGKPCTTLAMSGAAAKGHLEVVRYLHVHRHEGCTSWAMIGAVTGGFERTIAFLQGHRPECAPTLRPPSRPRATASSSSRARPLSAVDAELLAYLCPSAASTAQQC</sequence>
<dbReference type="SUPFAM" id="SSF48403">
    <property type="entry name" value="Ankyrin repeat"/>
    <property type="match status" value="1"/>
</dbReference>
<reference evidence="2 3" key="1">
    <citation type="submission" date="2012-04" db="EMBL/GenBank/DDBJ databases">
        <title>The Genome Sequence of Saprolegnia declina VS20.</title>
        <authorList>
            <consortium name="The Broad Institute Genome Sequencing Platform"/>
            <person name="Russ C."/>
            <person name="Nusbaum C."/>
            <person name="Tyler B."/>
            <person name="van West P."/>
            <person name="Dieguez-Uribeondo J."/>
            <person name="de Bruijn I."/>
            <person name="Tripathy S."/>
            <person name="Jiang R."/>
            <person name="Young S.K."/>
            <person name="Zeng Q."/>
            <person name="Gargeya S."/>
            <person name="Fitzgerald M."/>
            <person name="Haas B."/>
            <person name="Abouelleil A."/>
            <person name="Alvarado L."/>
            <person name="Arachchi H.M."/>
            <person name="Berlin A."/>
            <person name="Chapman S.B."/>
            <person name="Goldberg J."/>
            <person name="Griggs A."/>
            <person name="Gujja S."/>
            <person name="Hansen M."/>
            <person name="Howarth C."/>
            <person name="Imamovic A."/>
            <person name="Larimer J."/>
            <person name="McCowen C."/>
            <person name="Montmayeur A."/>
            <person name="Murphy C."/>
            <person name="Neiman D."/>
            <person name="Pearson M."/>
            <person name="Priest M."/>
            <person name="Roberts A."/>
            <person name="Saif S."/>
            <person name="Shea T."/>
            <person name="Sisk P."/>
            <person name="Sykes S."/>
            <person name="Wortman J."/>
            <person name="Nusbaum C."/>
            <person name="Birren B."/>
        </authorList>
    </citation>
    <scope>NUCLEOTIDE SEQUENCE [LARGE SCALE GENOMIC DNA]</scope>
    <source>
        <strain evidence="2 3">VS20</strain>
    </source>
</reference>
<dbReference type="Proteomes" id="UP000030762">
    <property type="component" value="Unassembled WGS sequence"/>
</dbReference>
<dbReference type="AlphaFoldDB" id="T0QCB0"/>
<evidence type="ECO:0000313" key="3">
    <source>
        <dbReference type="Proteomes" id="UP000030762"/>
    </source>
</evidence>
<feature type="compositionally biased region" description="Low complexity" evidence="1">
    <location>
        <begin position="280"/>
        <end position="290"/>
    </location>
</feature>
<dbReference type="STRING" id="1156394.T0QCB0"/>
<dbReference type="OrthoDB" id="76949at2759"/>
<accession>T0QCB0</accession>
<dbReference type="InterPro" id="IPR036770">
    <property type="entry name" value="Ankyrin_rpt-contain_sf"/>
</dbReference>
<proteinExistence type="predicted"/>
<evidence type="ECO:0000313" key="2">
    <source>
        <dbReference type="EMBL" id="EQC35504.1"/>
    </source>
</evidence>
<dbReference type="PANTHER" id="PTHR46586">
    <property type="entry name" value="ANKYRIN REPEAT-CONTAINING PROTEIN"/>
    <property type="match status" value="1"/>
</dbReference>
<evidence type="ECO:0000256" key="1">
    <source>
        <dbReference type="SAM" id="MobiDB-lite"/>
    </source>
</evidence>
<name>T0QCB0_SAPDV</name>
<dbReference type="InParanoid" id="T0QCB0"/>
<dbReference type="RefSeq" id="XP_008611254.1">
    <property type="nucleotide sequence ID" value="XM_008613032.1"/>
</dbReference>
<dbReference type="PANTHER" id="PTHR46586:SF3">
    <property type="entry name" value="ANKYRIN REPEAT-CONTAINING PROTEIN"/>
    <property type="match status" value="1"/>
</dbReference>
<feature type="region of interest" description="Disordered" evidence="1">
    <location>
        <begin position="271"/>
        <end position="290"/>
    </location>
</feature>